<evidence type="ECO:0000256" key="7">
    <source>
        <dbReference type="SAM" id="MobiDB-lite"/>
    </source>
</evidence>
<feature type="transmembrane region" description="Helical" evidence="8">
    <location>
        <begin position="44"/>
        <end position="66"/>
    </location>
</feature>
<accession>A0A0R0FL09</accession>
<comment type="similarity">
    <text evidence="2 6">Belongs to the CDC50/LEM3 family.</text>
</comment>
<evidence type="ECO:0000256" key="1">
    <source>
        <dbReference type="ARBA" id="ARBA00004370"/>
    </source>
</evidence>
<dbReference type="STRING" id="3847.A0A0R0FL09"/>
<gene>
    <name evidence="9" type="ORF">GLYMA_16G038700</name>
</gene>
<dbReference type="Proteomes" id="UP000008827">
    <property type="component" value="Chromosome 16"/>
</dbReference>
<sequence length="354" mass="40048">MSVEPPSNSVAVADGRSKNAMKPKYSRFSQQELHAWQPILTPSWAISIFTVIELIFILVGLASYLVMQVVEVPFRYDDECLPPDHKNDAVAYIKDFGSNKTCTMKLTVKNELKAPVYVYYQLKNFYQNHRRYVKSRDDRQLRSKASENDVGTCSPEDYTPNDKGHKPIVPCGLIAWSLFNDTYKLSSNNKDLMINKKNIAWTSDQKGNLGPKNFQAGGLIGGARLNQSLPFLVFEYLYTKSENNILFLLSKSALPTFKKLYGKIETGNIEVNDEVMLVIENNYNTYEFGGRKSFVLSTTTRVDGRNHFLGMTYILVGGISLLFAAAFLLLYVMQTRSLGDASYLSWNKNPGSLR</sequence>
<dbReference type="PANTHER" id="PTHR10926">
    <property type="entry name" value="CELL CYCLE CONTROL PROTEIN 50"/>
    <property type="match status" value="1"/>
</dbReference>
<feature type="compositionally biased region" description="Basic and acidic residues" evidence="7">
    <location>
        <begin position="136"/>
        <end position="147"/>
    </location>
</feature>
<feature type="region of interest" description="Disordered" evidence="7">
    <location>
        <begin position="136"/>
        <end position="159"/>
    </location>
</feature>
<dbReference type="GO" id="GO:0005886">
    <property type="term" value="C:plasma membrane"/>
    <property type="evidence" value="ECO:0000318"/>
    <property type="project" value="GO_Central"/>
</dbReference>
<dbReference type="Pfam" id="PF03381">
    <property type="entry name" value="CDC50"/>
    <property type="match status" value="1"/>
</dbReference>
<proteinExistence type="inferred from homology"/>
<dbReference type="InParanoid" id="A0A0R0FL09"/>
<feature type="transmembrane region" description="Helical" evidence="8">
    <location>
        <begin position="311"/>
        <end position="333"/>
    </location>
</feature>
<evidence type="ECO:0000256" key="4">
    <source>
        <dbReference type="ARBA" id="ARBA00022989"/>
    </source>
</evidence>
<evidence type="ECO:0000256" key="3">
    <source>
        <dbReference type="ARBA" id="ARBA00022692"/>
    </source>
</evidence>
<reference evidence="9" key="3">
    <citation type="submission" date="2018-07" db="EMBL/GenBank/DDBJ databases">
        <title>WGS assembly of Glycine max.</title>
        <authorList>
            <person name="Schmutz J."/>
            <person name="Cannon S."/>
            <person name="Schlueter J."/>
            <person name="Ma J."/>
            <person name="Mitros T."/>
            <person name="Nelson W."/>
            <person name="Hyten D."/>
            <person name="Song Q."/>
            <person name="Thelen J."/>
            <person name="Cheng J."/>
            <person name="Xu D."/>
            <person name="Hellsten U."/>
            <person name="May G."/>
            <person name="Yu Y."/>
            <person name="Sakurai T."/>
            <person name="Umezawa T."/>
            <person name="Bhattacharyya M."/>
            <person name="Sandhu D."/>
            <person name="Valliyodan B."/>
            <person name="Lindquist E."/>
            <person name="Peto M."/>
            <person name="Grant D."/>
            <person name="Shu S."/>
            <person name="Goodstein D."/>
            <person name="Barry K."/>
            <person name="Futrell-Griggs M."/>
            <person name="Abernathy B."/>
            <person name="Du J."/>
            <person name="Tian Z."/>
            <person name="Zhu L."/>
            <person name="Gill N."/>
            <person name="Joshi T."/>
            <person name="Libault M."/>
            <person name="Sethuraman A."/>
            <person name="Zhang X."/>
            <person name="Shinozaki K."/>
            <person name="Nguyen H."/>
            <person name="Wing R."/>
            <person name="Cregan P."/>
            <person name="Specht J."/>
            <person name="Grimwood J."/>
            <person name="Rokhsar D."/>
            <person name="Stacey G."/>
            <person name="Shoemaker R."/>
            <person name="Jackson S."/>
        </authorList>
    </citation>
    <scope>NUCLEOTIDE SEQUENCE</scope>
    <source>
        <tissue evidence="9">Callus</tissue>
    </source>
</reference>
<keyword evidence="11" id="KW-1185">Reference proteome</keyword>
<evidence type="ECO:0000256" key="8">
    <source>
        <dbReference type="SAM" id="Phobius"/>
    </source>
</evidence>
<reference evidence="9 10" key="1">
    <citation type="journal article" date="2010" name="Nature">
        <title>Genome sequence of the palaeopolyploid soybean.</title>
        <authorList>
            <person name="Schmutz J."/>
            <person name="Cannon S.B."/>
            <person name="Schlueter J."/>
            <person name="Ma J."/>
            <person name="Mitros T."/>
            <person name="Nelson W."/>
            <person name="Hyten D.L."/>
            <person name="Song Q."/>
            <person name="Thelen J.J."/>
            <person name="Cheng J."/>
            <person name="Xu D."/>
            <person name="Hellsten U."/>
            <person name="May G.D."/>
            <person name="Yu Y."/>
            <person name="Sakurai T."/>
            <person name="Umezawa T."/>
            <person name="Bhattacharyya M.K."/>
            <person name="Sandhu D."/>
            <person name="Valliyodan B."/>
            <person name="Lindquist E."/>
            <person name="Peto M."/>
            <person name="Grant D."/>
            <person name="Shu S."/>
            <person name="Goodstein D."/>
            <person name="Barry K."/>
            <person name="Futrell-Griggs M."/>
            <person name="Abernathy B."/>
            <person name="Du J."/>
            <person name="Tian Z."/>
            <person name="Zhu L."/>
            <person name="Gill N."/>
            <person name="Joshi T."/>
            <person name="Libault M."/>
            <person name="Sethuraman A."/>
            <person name="Zhang X.-C."/>
            <person name="Shinozaki K."/>
            <person name="Nguyen H.T."/>
            <person name="Wing R.A."/>
            <person name="Cregan P."/>
            <person name="Specht J."/>
            <person name="Grimwood J."/>
            <person name="Rokhsar D."/>
            <person name="Stacey G."/>
            <person name="Shoemaker R.C."/>
            <person name="Jackson S.A."/>
        </authorList>
    </citation>
    <scope>NUCLEOTIDE SEQUENCE</scope>
    <source>
        <strain evidence="10">cv. Williams 82</strain>
        <tissue evidence="9">Callus</tissue>
    </source>
</reference>
<keyword evidence="3 8" id="KW-0812">Transmembrane</keyword>
<dbReference type="PANTHER" id="PTHR10926:SF71">
    <property type="entry name" value="ALA-INTERACTING SUBUNIT"/>
    <property type="match status" value="1"/>
</dbReference>
<reference evidence="10" key="2">
    <citation type="submission" date="2018-02" db="UniProtKB">
        <authorList>
            <consortium name="EnsemblPlants"/>
        </authorList>
    </citation>
    <scope>IDENTIFICATION</scope>
    <source>
        <strain evidence="10">Williams 82</strain>
    </source>
</reference>
<organism evidence="9">
    <name type="scientific">Glycine max</name>
    <name type="common">Soybean</name>
    <name type="synonym">Glycine hispida</name>
    <dbReference type="NCBI Taxonomy" id="3847"/>
    <lineage>
        <taxon>Eukaryota</taxon>
        <taxon>Viridiplantae</taxon>
        <taxon>Streptophyta</taxon>
        <taxon>Embryophyta</taxon>
        <taxon>Tracheophyta</taxon>
        <taxon>Spermatophyta</taxon>
        <taxon>Magnoliopsida</taxon>
        <taxon>eudicotyledons</taxon>
        <taxon>Gunneridae</taxon>
        <taxon>Pentapetalae</taxon>
        <taxon>rosids</taxon>
        <taxon>fabids</taxon>
        <taxon>Fabales</taxon>
        <taxon>Fabaceae</taxon>
        <taxon>Papilionoideae</taxon>
        <taxon>50 kb inversion clade</taxon>
        <taxon>NPAAA clade</taxon>
        <taxon>indigoferoid/millettioid clade</taxon>
        <taxon>Phaseoleae</taxon>
        <taxon>Glycine</taxon>
        <taxon>Glycine subgen. Soja</taxon>
    </lineage>
</organism>
<protein>
    <recommendedName>
        <fullName evidence="6">ALA-interacting subunit</fullName>
    </recommendedName>
</protein>
<evidence type="ECO:0000256" key="6">
    <source>
        <dbReference type="PIRNR" id="PIRNR015840"/>
    </source>
</evidence>
<dbReference type="PIRSF" id="PIRSF015840">
    <property type="entry name" value="DUF284_TM_euk"/>
    <property type="match status" value="1"/>
</dbReference>
<evidence type="ECO:0000256" key="5">
    <source>
        <dbReference type="ARBA" id="ARBA00023136"/>
    </source>
</evidence>
<dbReference type="AlphaFoldDB" id="A0A0R0FL09"/>
<evidence type="ECO:0000256" key="2">
    <source>
        <dbReference type="ARBA" id="ARBA00009457"/>
    </source>
</evidence>
<keyword evidence="5 6" id="KW-0472">Membrane</keyword>
<keyword evidence="4 8" id="KW-1133">Transmembrane helix</keyword>
<evidence type="ECO:0000313" key="9">
    <source>
        <dbReference type="EMBL" id="KRH06673.1"/>
    </source>
</evidence>
<dbReference type="EnsemblPlants" id="KRH06673">
    <property type="protein sequence ID" value="KRH06673"/>
    <property type="gene ID" value="GLYMA_16G038700"/>
</dbReference>
<dbReference type="GO" id="GO:0005783">
    <property type="term" value="C:endoplasmic reticulum"/>
    <property type="evidence" value="ECO:0000318"/>
    <property type="project" value="GO_Central"/>
</dbReference>
<dbReference type="EMBL" id="CM000849">
    <property type="protein sequence ID" value="KRH06673.1"/>
    <property type="molecule type" value="Genomic_DNA"/>
</dbReference>
<dbReference type="Gramene" id="KRH06673">
    <property type="protein sequence ID" value="KRH06673"/>
    <property type="gene ID" value="GLYMA_16G038700"/>
</dbReference>
<comment type="subcellular location">
    <subcellularLocation>
        <location evidence="1">Membrane</location>
    </subcellularLocation>
</comment>
<dbReference type="GO" id="GO:0005794">
    <property type="term" value="C:Golgi apparatus"/>
    <property type="evidence" value="ECO:0000318"/>
    <property type="project" value="GO_Central"/>
</dbReference>
<dbReference type="InterPro" id="IPR005045">
    <property type="entry name" value="CDC50/LEM3_fam"/>
</dbReference>
<evidence type="ECO:0000313" key="10">
    <source>
        <dbReference type="EnsemblPlants" id="KRH06673"/>
    </source>
</evidence>
<evidence type="ECO:0000313" key="11">
    <source>
        <dbReference type="Proteomes" id="UP000008827"/>
    </source>
</evidence>
<name>A0A0R0FL09_SOYBN</name>
<dbReference type="SMR" id="A0A0R0FL09"/>